<comment type="caution">
    <text evidence="3">The sequence shown here is derived from an EMBL/GenBank/DDBJ whole genome shotgun (WGS) entry which is preliminary data.</text>
</comment>
<dbReference type="Gene3D" id="2.60.40.3140">
    <property type="match status" value="1"/>
</dbReference>
<evidence type="ECO:0000313" key="3">
    <source>
        <dbReference type="EMBL" id="RCW31366.1"/>
    </source>
</evidence>
<name>A0A368URE6_9BACT</name>
<sequence length="671" mass="77932">MRKQLKPMKHSLIILFLVFTQLAGAQNFSRKFGDISDAEMNLTSYDKDPDAGAVVLYDMGESRFIDDQYDYNIRFIRSKRIKIFDKSELDQAEISIPFYVDGRGKTETVESIEVFTYNKVNGEITRTAVKSSDVFEERINERWRRKKFVFPDVQEGSVLEMRYVVESPFLFNLPDWEFQEKIPVIYSQYEVRIIPFYEYVFYLQGKNAFDMQMSRLSSQTRIWGTLNKHMGTTTGNGVEYKENIHTYGMRNVPAFKDESFITSISDYIIKLDFQLSKVHYPSGGSNEIMTTWPKLNKELLDHDKFGKYIKRCSRFAKRAMKNSIDLEGQNEAQKIKTLIQYVKDNYSWNEYNSKFASKSPSEFDTQKTGNSADINLFLLALFNAAEIDAQPVILSTRKNGKINTDYPFEKDFNYVVVMAGREKPILVDATNVFLPFYKIPVRCINETGLIVEKNEVNWVELKDQILSSKRNQIIIRPNPETLKAATSILSFYDGYEAGLFKDQHNDDIASIKDFFLSKEISQINGVKTRNYDQPEEAYQIFIEGEMDIEQIGDKIVISPFLDLAMNENKLSQKDRNYPIDLIYAREESFSTTIFIPEGFEVEHLPGNENTSDDLADIQLNYEKTEEDKILVTGKYTLKKAVYSPDEYSKVKKHFDTIVRRFNDDIVLKSTL</sequence>
<dbReference type="AlphaFoldDB" id="A0A368URE6"/>
<feature type="domain" description="DUF3857" evidence="2">
    <location>
        <begin position="75"/>
        <end position="195"/>
    </location>
</feature>
<evidence type="ECO:0000259" key="2">
    <source>
        <dbReference type="Pfam" id="PF12969"/>
    </source>
</evidence>
<dbReference type="Gene3D" id="3.10.620.30">
    <property type="match status" value="1"/>
</dbReference>
<reference evidence="3 4" key="1">
    <citation type="submission" date="2018-07" db="EMBL/GenBank/DDBJ databases">
        <title>Freshwater and sediment microbial communities from various areas in North America, analyzing microbe dynamics in response to fracking.</title>
        <authorList>
            <person name="Lamendella R."/>
        </authorList>
    </citation>
    <scope>NUCLEOTIDE SEQUENCE [LARGE SCALE GENOMIC DNA]</scope>
    <source>
        <strain evidence="3 4">160A</strain>
    </source>
</reference>
<dbReference type="Gene3D" id="2.60.120.1130">
    <property type="match status" value="1"/>
</dbReference>
<gene>
    <name evidence="3" type="ORF">DFO77_11883</name>
</gene>
<dbReference type="InterPro" id="IPR024618">
    <property type="entry name" value="DUF3857"/>
</dbReference>
<dbReference type="EMBL" id="QPIZ01000018">
    <property type="protein sequence ID" value="RCW31366.1"/>
    <property type="molecule type" value="Genomic_DNA"/>
</dbReference>
<evidence type="ECO:0000313" key="4">
    <source>
        <dbReference type="Proteomes" id="UP000252733"/>
    </source>
</evidence>
<protein>
    <submittedName>
        <fullName evidence="3">Transglutaminase superfamily protein</fullName>
    </submittedName>
</protein>
<accession>A0A368URE6</accession>
<proteinExistence type="predicted"/>
<evidence type="ECO:0000259" key="1">
    <source>
        <dbReference type="Pfam" id="PF01841"/>
    </source>
</evidence>
<keyword evidence="4" id="KW-1185">Reference proteome</keyword>
<dbReference type="Pfam" id="PF01841">
    <property type="entry name" value="Transglut_core"/>
    <property type="match status" value="1"/>
</dbReference>
<dbReference type="InterPro" id="IPR002931">
    <property type="entry name" value="Transglutaminase-like"/>
</dbReference>
<dbReference type="Proteomes" id="UP000252733">
    <property type="component" value="Unassembled WGS sequence"/>
</dbReference>
<feature type="domain" description="Transglutaminase-like" evidence="1">
    <location>
        <begin position="320"/>
        <end position="401"/>
    </location>
</feature>
<dbReference type="Pfam" id="PF12969">
    <property type="entry name" value="DUF3857"/>
    <property type="match status" value="1"/>
</dbReference>
<organism evidence="3 4">
    <name type="scientific">Marinilabilia salmonicolor</name>
    <dbReference type="NCBI Taxonomy" id="989"/>
    <lineage>
        <taxon>Bacteria</taxon>
        <taxon>Pseudomonadati</taxon>
        <taxon>Bacteroidota</taxon>
        <taxon>Bacteroidia</taxon>
        <taxon>Marinilabiliales</taxon>
        <taxon>Marinilabiliaceae</taxon>
        <taxon>Marinilabilia</taxon>
    </lineage>
</organism>